<evidence type="ECO:0000313" key="2">
    <source>
        <dbReference type="Proteomes" id="UP001178277"/>
    </source>
</evidence>
<dbReference type="RefSeq" id="WP_305161770.1">
    <property type="nucleotide sequence ID" value="NZ_JAUUTP010000025.1"/>
</dbReference>
<organism evidence="1 2">
    <name type="scientific">Peribacillus simplex</name>
    <dbReference type="NCBI Taxonomy" id="1478"/>
    <lineage>
        <taxon>Bacteria</taxon>
        <taxon>Bacillati</taxon>
        <taxon>Bacillota</taxon>
        <taxon>Bacilli</taxon>
        <taxon>Bacillales</taxon>
        <taxon>Bacillaceae</taxon>
        <taxon>Peribacillus</taxon>
    </lineage>
</organism>
<accession>A0AA90NVS2</accession>
<dbReference type="Proteomes" id="UP001178277">
    <property type="component" value="Unassembled WGS sequence"/>
</dbReference>
<name>A0AA90NVS2_9BACI</name>
<gene>
    <name evidence="1" type="ORF">Q8G35_20140</name>
</gene>
<dbReference type="EMBL" id="JAUUTP010000025">
    <property type="protein sequence ID" value="MDP1420624.1"/>
    <property type="molecule type" value="Genomic_DNA"/>
</dbReference>
<sequence length="65" mass="7574">MKKNMDGPKYSWSQLGKDYFRQTHINVDGLRMREALTGEKDVLVQFFDGEIVFDSTRPTAKLLIH</sequence>
<evidence type="ECO:0000313" key="1">
    <source>
        <dbReference type="EMBL" id="MDP1420624.1"/>
    </source>
</evidence>
<proteinExistence type="predicted"/>
<comment type="caution">
    <text evidence="1">The sequence shown here is derived from an EMBL/GenBank/DDBJ whole genome shotgun (WGS) entry which is preliminary data.</text>
</comment>
<protein>
    <submittedName>
        <fullName evidence="1">Uncharacterized protein</fullName>
    </submittedName>
</protein>
<dbReference type="AlphaFoldDB" id="A0AA90NVS2"/>
<reference evidence="1" key="1">
    <citation type="submission" date="2023-07" db="EMBL/GenBank/DDBJ databases">
        <title>Murine gut Bacillus species.</title>
        <authorList>
            <person name="Gutman E."/>
            <person name="Hashuel R."/>
            <person name="Litvak Y."/>
        </authorList>
    </citation>
    <scope>NUCLEOTIDE SEQUENCE</scope>
    <source>
        <strain evidence="1">RU283</strain>
    </source>
</reference>